<feature type="domain" description="Anaphase-promoting complex subunit 1 beta-sandwich" evidence="8">
    <location>
        <begin position="1677"/>
        <end position="1771"/>
    </location>
</feature>
<keyword evidence="10" id="KW-1185">Reference proteome</keyword>
<keyword evidence="4" id="KW-0498">Mitosis</keyword>
<dbReference type="InterPro" id="IPR041221">
    <property type="entry name" value="APC1_C"/>
</dbReference>
<dbReference type="PANTHER" id="PTHR12827:SF3">
    <property type="entry name" value="ANAPHASE-PROMOTING COMPLEX SUBUNIT 1"/>
    <property type="match status" value="1"/>
</dbReference>
<gene>
    <name evidence="9" type="ORF">BQ2448_7160</name>
</gene>
<feature type="domain" description="Anaphase-promoting complex subunit 1 C-terminal" evidence="7">
    <location>
        <begin position="1818"/>
        <end position="1999"/>
    </location>
</feature>
<evidence type="ECO:0000259" key="8">
    <source>
        <dbReference type="Pfam" id="PF21282"/>
    </source>
</evidence>
<comment type="similarity">
    <text evidence="1">Belongs to the APC1 family.</text>
</comment>
<dbReference type="GO" id="GO:0051301">
    <property type="term" value="P:cell division"/>
    <property type="evidence" value="ECO:0007669"/>
    <property type="project" value="UniProtKB-KW"/>
</dbReference>
<dbReference type="Pfam" id="PF21282">
    <property type="entry name" value="APC1_3rd"/>
    <property type="match status" value="1"/>
</dbReference>
<proteinExistence type="inferred from homology"/>
<evidence type="ECO:0000313" key="9">
    <source>
        <dbReference type="EMBL" id="SCV73235.1"/>
    </source>
</evidence>
<evidence type="ECO:0000256" key="4">
    <source>
        <dbReference type="ARBA" id="ARBA00022776"/>
    </source>
</evidence>
<accession>A0A238FJA2</accession>
<feature type="compositionally biased region" description="Low complexity" evidence="6">
    <location>
        <begin position="66"/>
        <end position="91"/>
    </location>
</feature>
<evidence type="ECO:0000256" key="1">
    <source>
        <dbReference type="ARBA" id="ARBA00010547"/>
    </source>
</evidence>
<dbReference type="STRING" id="269621.A0A238FJA2"/>
<keyword evidence="5" id="KW-0131">Cell cycle</keyword>
<feature type="compositionally biased region" description="Low complexity" evidence="6">
    <location>
        <begin position="36"/>
        <end position="46"/>
    </location>
</feature>
<feature type="compositionally biased region" description="Pro residues" evidence="6">
    <location>
        <begin position="161"/>
        <end position="179"/>
    </location>
</feature>
<feature type="region of interest" description="Disordered" evidence="6">
    <location>
        <begin position="358"/>
        <end position="401"/>
    </location>
</feature>
<organism evidence="9 10">
    <name type="scientific">Microbotryum intermedium</name>
    <dbReference type="NCBI Taxonomy" id="269621"/>
    <lineage>
        <taxon>Eukaryota</taxon>
        <taxon>Fungi</taxon>
        <taxon>Dikarya</taxon>
        <taxon>Basidiomycota</taxon>
        <taxon>Pucciniomycotina</taxon>
        <taxon>Microbotryomycetes</taxon>
        <taxon>Microbotryales</taxon>
        <taxon>Microbotryaceae</taxon>
        <taxon>Microbotryum</taxon>
    </lineage>
</organism>
<dbReference type="PANTHER" id="PTHR12827">
    <property type="entry name" value="MEIOTIC CHECKPOINT REGULATOR TSG24 FAMILY MEMBER"/>
    <property type="match status" value="1"/>
</dbReference>
<feature type="region of interest" description="Disordered" evidence="6">
    <location>
        <begin position="120"/>
        <end position="198"/>
    </location>
</feature>
<reference evidence="10" key="1">
    <citation type="submission" date="2016-09" db="EMBL/GenBank/DDBJ databases">
        <authorList>
            <person name="Jeantristanb JTB J.-T."/>
            <person name="Ricardo R."/>
        </authorList>
    </citation>
    <scope>NUCLEOTIDE SEQUENCE [LARGE SCALE GENOMIC DNA]</scope>
</reference>
<dbReference type="GO" id="GO:0070979">
    <property type="term" value="P:protein K11-linked ubiquitination"/>
    <property type="evidence" value="ECO:0007669"/>
    <property type="project" value="TreeGrafter"/>
</dbReference>
<dbReference type="EMBL" id="FMSP01000017">
    <property type="protein sequence ID" value="SCV73235.1"/>
    <property type="molecule type" value="Genomic_DNA"/>
</dbReference>
<dbReference type="OrthoDB" id="26401at2759"/>
<feature type="compositionally biased region" description="Low complexity" evidence="6">
    <location>
        <begin position="135"/>
        <end position="148"/>
    </location>
</feature>
<protein>
    <submittedName>
        <fullName evidence="9">BQ2448_7160 protein</fullName>
    </submittedName>
</protein>
<evidence type="ECO:0000256" key="6">
    <source>
        <dbReference type="SAM" id="MobiDB-lite"/>
    </source>
</evidence>
<dbReference type="GO" id="GO:0060090">
    <property type="term" value="F:molecular adaptor activity"/>
    <property type="evidence" value="ECO:0007669"/>
    <property type="project" value="TreeGrafter"/>
</dbReference>
<feature type="compositionally biased region" description="Low complexity" evidence="6">
    <location>
        <begin position="391"/>
        <end position="401"/>
    </location>
</feature>
<keyword evidence="2" id="KW-0132">Cell division</keyword>
<feature type="region of interest" description="Disordered" evidence="6">
    <location>
        <begin position="331"/>
        <end position="350"/>
    </location>
</feature>
<dbReference type="InterPro" id="IPR048971">
    <property type="entry name" value="Apc1_3rd"/>
</dbReference>
<evidence type="ECO:0000259" key="7">
    <source>
        <dbReference type="Pfam" id="PF18122"/>
    </source>
</evidence>
<dbReference type="GO" id="GO:0031145">
    <property type="term" value="P:anaphase-promoting complex-dependent catabolic process"/>
    <property type="evidence" value="ECO:0007669"/>
    <property type="project" value="TreeGrafter"/>
</dbReference>
<sequence>MLAFAVPTLDAGSPTFAVGAAHLASTSASHTRRDGGSTAATTTRSSYLDQLVQRSRRAGHASSTRSTTHLVVSSDSSSSEPSSGIEHLSWSGHRVVHSSGSSIVRTYSFPHAVVRQAVFAQLPSRPKAPTDTKSRPPTSSASSRIATTRPDRQEALLGPFQPAPPMPWTDDPLPLPLHPPETTSEIDQSEEEDSTSQELVERHLLVSLSTDELYVYPLAPSGAGPWIVPLASSLHEATPSSRHHQQTEGSKLWPLPRDVLIETKGGHWDTLDDVKHPIKRIEEPETTAATQRPDEIVQVLALDEIKSVLLVTVNKAESKLDVWSCTRSNLDKPKKSLTKGKGRAKSDLTARRSMILPGLDDMNHHDPTASDRVGSKRKRNGSIAAAAPRTSVGSSSLAAGTSTSVNRRISLSAPPTSSYAAEANEEHLLMEALAASGASGSVGMRRNATTASSAGLAHENRRTSVTRNELSVTMDRMALGQGGGSSQGHILAGMGTGGVEAGDRAWFNQVLGADVEGLFEEREMSEWVVEKKWGMAFSESNDPCVLFLALSIFDDMQAFLFDTRLDKSMLAILLPQSQTLLYLSVDAHSVTPMHQATATHACIVSHIRGNDVKDLLVKQPGSQGWRLAHAHAHDEPIYLDSRVGKGPIRKLEGNGSGHIFITTLYGIRSLVALPTNDLLRDDLTRTCLQALSLTLSMDRFVSLEGKVRATCQRDGLGGWAAFITVLQRQNESGLSGVHADAASVIRQAANDTPNDPILGLLRTSHSTTATPAKALQASSSIDAIEQSDLEVVLATLHLVAEDLILSMLKKDQHKRLSILVLSLAASLGLEEWVDVYRRSLGCSADAVAKTSVLPRSPPIVMDQLAILLRGTASSNSAAPLRWSWCTLSGVAEQFGYEPSSFYGTLTPHPLRTIETLFRLFTTLTESDDPSKTPFLRAKAVVEQMVAMGIDPAALDRLAFGVGMVLREAIRTCQSAAPAGMGEKAYELIRRPDLARQSRGQGREAIDGFRELVVLTATKAIDQIAQTTKAGKVTSLFLSSHTPANKDDLAASTSKAVRFNEDRRLEEVMRMLQFVDPVTIGGDRADRTLDQLTPQTQQSLLLFLSHRTLALPVGFAMFTYRTKSMSPTDAVTIPSINTSARILPMPSPVSLIEKEPRDNGGTGHGDRFEWPNFHAGVAAALQYQAASTASPVGPMNDAGFDASHISFNKPAELDSKHAGFLFGLGLSGHLSKIAFNQVFEYLRMKHDSTSIGLLLGLAATYLGTGDPKVTSLLSVHLAALHPPNSSTLNVSGMTQAASLLGLGLLHLGSSKRTLADVMVSELCGIHVITTEDAAACREAYALSAGFSFGLIMLATGINAEATPDEVALLKTLRAIVTGESHRPLPTPAGSTSKAYNVTDINVTSSAATMALALMYLRTERHDVASLLEIPDTPRRLDYVRADLLLVRTLARAMILWNRVQLSKTWVESHVPMFISQAVEASKQKGVAVDADLEIARWSIIAGACFAIGLKFAGTAAAEAHGTLIHYLDRLTRAAYTKGERASCIETLLKQVLTCFRALCPAPTVQAKIRRHAIRSCLSVVAVALSMVMAGTGEINVLRRLRVAHGHFGEGVTYGTHLASHMALGLLCAGSGQYTLGTSNTAIAALVISFFPTFPPTPGDNRSHLQAYRHLWTIAVEPRCLVARDIDTGESTFLPVRLRLVDPMSTSTAGGPSEVRAKQLVAPTLIPELKLIQTIQVDTPRYWSFALNLASPSSARQREAFLADHTTLWVKRRTGHLSYAQDPRGVRSIFTRSKSETGSAVLDFGRTVRLLSPSSTGLQDFVNSFSNDVEALAMVSYICNPSSTRNNPPTEFEAFASTVLLECLTRDKKDLVGVYLALFHANKTPEAHGKIWAQEQIAFIVDLYGSKVYGTWFGDGKGSSSSSSGKKMTFKTGSTSTAKGALLRSTFVDYLAQCPRTSPTSTEIDEDISSSLVAYVLDGTWPSDPIQAQNLSLYLVHHHAPPFSLLKKLLQVVRTDAENVELRLGTMGRMLEERTGVPSWSDEFGKNLVEAWQ</sequence>
<dbReference type="GO" id="GO:0007091">
    <property type="term" value="P:metaphase/anaphase transition of mitotic cell cycle"/>
    <property type="evidence" value="ECO:0007669"/>
    <property type="project" value="TreeGrafter"/>
</dbReference>
<evidence type="ECO:0000256" key="3">
    <source>
        <dbReference type="ARBA" id="ARBA00022737"/>
    </source>
</evidence>
<evidence type="ECO:0000256" key="2">
    <source>
        <dbReference type="ARBA" id="ARBA00022618"/>
    </source>
</evidence>
<dbReference type="Gene3D" id="1.25.10.10">
    <property type="entry name" value="Leucine-rich Repeat Variant"/>
    <property type="match status" value="2"/>
</dbReference>
<evidence type="ECO:0000313" key="10">
    <source>
        <dbReference type="Proteomes" id="UP000198372"/>
    </source>
</evidence>
<dbReference type="Pfam" id="PF18122">
    <property type="entry name" value="APC1_C"/>
    <property type="match status" value="1"/>
</dbReference>
<dbReference type="Proteomes" id="UP000198372">
    <property type="component" value="Unassembled WGS sequence"/>
</dbReference>
<name>A0A238FJA2_9BASI</name>
<dbReference type="InterPro" id="IPR011989">
    <property type="entry name" value="ARM-like"/>
</dbReference>
<evidence type="ECO:0000256" key="5">
    <source>
        <dbReference type="ARBA" id="ARBA00023306"/>
    </source>
</evidence>
<dbReference type="InterPro" id="IPR024990">
    <property type="entry name" value="Apc1"/>
</dbReference>
<dbReference type="GO" id="GO:0005680">
    <property type="term" value="C:anaphase-promoting complex"/>
    <property type="evidence" value="ECO:0007669"/>
    <property type="project" value="InterPro"/>
</dbReference>
<keyword evidence="3" id="KW-0677">Repeat</keyword>
<feature type="region of interest" description="Disordered" evidence="6">
    <location>
        <begin position="24"/>
        <end position="91"/>
    </location>
</feature>